<reference evidence="15" key="1">
    <citation type="submission" date="2016-12" db="EMBL/GenBank/DDBJ databases">
        <authorList>
            <person name="Meng X."/>
        </authorList>
    </citation>
    <scope>NUCLEOTIDE SEQUENCE [LARGE SCALE GENOMIC DNA]</scope>
    <source>
        <strain evidence="15">DSM 20732</strain>
    </source>
</reference>
<protein>
    <recommendedName>
        <fullName evidence="9">Protein translocase subunit SecD</fullName>
    </recommendedName>
</protein>
<dbReference type="InterPro" id="IPR048631">
    <property type="entry name" value="SecD_1st"/>
</dbReference>
<feature type="transmembrane region" description="Helical" evidence="9">
    <location>
        <begin position="386"/>
        <end position="410"/>
    </location>
</feature>
<feature type="compositionally biased region" description="Low complexity" evidence="10">
    <location>
        <begin position="144"/>
        <end position="159"/>
    </location>
</feature>
<dbReference type="Pfam" id="PF21760">
    <property type="entry name" value="SecD_1st"/>
    <property type="match status" value="1"/>
</dbReference>
<dbReference type="GO" id="GO:0043952">
    <property type="term" value="P:protein transport by the Sec complex"/>
    <property type="evidence" value="ECO:0007669"/>
    <property type="project" value="UniProtKB-UniRule"/>
</dbReference>
<dbReference type="NCBIfam" id="TIGR01129">
    <property type="entry name" value="secD"/>
    <property type="match status" value="1"/>
</dbReference>
<accession>A0A1Q5PYB0</accession>
<dbReference type="RefSeq" id="WP_073823167.1">
    <property type="nucleotide sequence ID" value="NZ_MQVS01000002.1"/>
</dbReference>
<dbReference type="GO" id="GO:0015450">
    <property type="term" value="F:protein-transporting ATPase activity"/>
    <property type="evidence" value="ECO:0007669"/>
    <property type="project" value="InterPro"/>
</dbReference>
<evidence type="ECO:0000256" key="7">
    <source>
        <dbReference type="ARBA" id="ARBA00023010"/>
    </source>
</evidence>
<keyword evidence="5 9" id="KW-0653">Protein transport</keyword>
<comment type="caution">
    <text evidence="14">The sequence shown here is derived from an EMBL/GenBank/DDBJ whole genome shotgun (WGS) entry which is preliminary data.</text>
</comment>
<gene>
    <name evidence="9" type="primary">secD</name>
    <name evidence="14" type="ORF">BSZ40_03015</name>
</gene>
<comment type="caution">
    <text evidence="9">Lacks conserved residue(s) required for the propagation of feature annotation.</text>
</comment>
<feature type="transmembrane region" description="Helical" evidence="9">
    <location>
        <begin position="465"/>
        <end position="483"/>
    </location>
</feature>
<evidence type="ECO:0000256" key="5">
    <source>
        <dbReference type="ARBA" id="ARBA00022927"/>
    </source>
</evidence>
<sequence>MPNTSSRAGAVRPSRPEPRPGRALVLFCITLLALAGILGVGKWRSDADFTPDLALDLQGGTQLILTPKSTDGSAVTESDVEQAISVIRKRVDASGVSEAEITSQGGSNVVVALAGTPSQETLDLVRTSAVLTFRPVLAIGAPQAQAAPGAGGPSATATPSPSPAPTELSDEPTAKPTDPSDPAWITDKVAADFAALDCTQVANLKGFGDADPQRALATCAVDGREKYILGPVEIEGVRIQSASSGMGQDNLGNPNGEWQVGLEFDSEGTDQFLAISQRLVQLRASDPVRNRFGIVLDGLVISAPSMNDVIPSGQASISGNFTAQSAATLANQLNFGALPLNFEVQSEEQISATLGSEQLSKSILFGLVGLGLVVLYLLLQYRGLAIVATGSLVAAAVLTYLLITLFSWLLGYRLSLPGVAGLIVAVGVTADSFIVYFERIRDEIRDGYDIPQAVNVAWKRAKRTIVISDFINIIAASVLYVLAVGGVRGFAFTLGLTTFIDLLVVFGFTHPLMTLFMKFDFFRSGHRLSGINPKLLGSKAPVYTGRGTTRSPGIARRKAQAEAAAAEKEAE</sequence>
<dbReference type="Proteomes" id="UP000185612">
    <property type="component" value="Unassembled WGS sequence"/>
</dbReference>
<keyword evidence="3 9" id="KW-1003">Cell membrane</keyword>
<feature type="transmembrane region" description="Helical" evidence="9">
    <location>
        <begin position="362"/>
        <end position="379"/>
    </location>
</feature>
<evidence type="ECO:0000313" key="15">
    <source>
        <dbReference type="Proteomes" id="UP000185612"/>
    </source>
</evidence>
<comment type="subcellular location">
    <subcellularLocation>
        <location evidence="1 9">Cell membrane</location>
        <topology evidence="1 9">Multi-pass membrane protein</topology>
    </subcellularLocation>
</comment>
<evidence type="ECO:0000256" key="1">
    <source>
        <dbReference type="ARBA" id="ARBA00004651"/>
    </source>
</evidence>
<dbReference type="InterPro" id="IPR022813">
    <property type="entry name" value="SecD/SecF_arch_bac"/>
</dbReference>
<dbReference type="InterPro" id="IPR048634">
    <property type="entry name" value="SecD_SecF_C"/>
</dbReference>
<dbReference type="STRING" id="52770.BSZ40_03015"/>
<keyword evidence="2 9" id="KW-0813">Transport</keyword>
<dbReference type="Gene3D" id="3.30.70.3220">
    <property type="match status" value="1"/>
</dbReference>
<dbReference type="Gene3D" id="3.30.1360.200">
    <property type="match status" value="1"/>
</dbReference>
<feature type="domain" description="Protein export membrane protein SecD/SecF C-terminal" evidence="11">
    <location>
        <begin position="341"/>
        <end position="503"/>
    </location>
</feature>
<dbReference type="OrthoDB" id="5240379at2"/>
<name>A0A1Q5PYB0_9ACTO</name>
<evidence type="ECO:0000256" key="8">
    <source>
        <dbReference type="ARBA" id="ARBA00023136"/>
    </source>
</evidence>
<dbReference type="NCBIfam" id="TIGR00916">
    <property type="entry name" value="2A0604s01"/>
    <property type="match status" value="1"/>
</dbReference>
<keyword evidence="15" id="KW-1185">Reference proteome</keyword>
<evidence type="ECO:0000256" key="2">
    <source>
        <dbReference type="ARBA" id="ARBA00022448"/>
    </source>
</evidence>
<evidence type="ECO:0000259" key="11">
    <source>
        <dbReference type="Pfam" id="PF02355"/>
    </source>
</evidence>
<dbReference type="GO" id="GO:0006605">
    <property type="term" value="P:protein targeting"/>
    <property type="evidence" value="ECO:0007669"/>
    <property type="project" value="UniProtKB-UniRule"/>
</dbReference>
<evidence type="ECO:0000256" key="4">
    <source>
        <dbReference type="ARBA" id="ARBA00022692"/>
    </source>
</evidence>
<feature type="domain" description="SecDF P1 head subdomain" evidence="13">
    <location>
        <begin position="224"/>
        <end position="339"/>
    </location>
</feature>
<evidence type="ECO:0000256" key="9">
    <source>
        <dbReference type="HAMAP-Rule" id="MF_01463"/>
    </source>
</evidence>
<dbReference type="EMBL" id="MQVS01000002">
    <property type="protein sequence ID" value="OKL52452.1"/>
    <property type="molecule type" value="Genomic_DNA"/>
</dbReference>
<evidence type="ECO:0000259" key="13">
    <source>
        <dbReference type="Pfam" id="PF22599"/>
    </source>
</evidence>
<feature type="transmembrane region" description="Helical" evidence="9">
    <location>
        <begin position="416"/>
        <end position="437"/>
    </location>
</feature>
<dbReference type="Pfam" id="PF02355">
    <property type="entry name" value="SecD_SecF_C"/>
    <property type="match status" value="1"/>
</dbReference>
<comment type="function">
    <text evidence="9">Part of the Sec protein translocase complex. Interacts with the SecYEG preprotein conducting channel. SecDF uses the proton motive force (PMF) to complete protein translocation after the ATP-dependent function of SecA.</text>
</comment>
<evidence type="ECO:0000313" key="14">
    <source>
        <dbReference type="EMBL" id="OKL52452.1"/>
    </source>
</evidence>
<organism evidence="14 15">
    <name type="scientific">Buchananella hordeovulneris</name>
    <dbReference type="NCBI Taxonomy" id="52770"/>
    <lineage>
        <taxon>Bacteria</taxon>
        <taxon>Bacillati</taxon>
        <taxon>Actinomycetota</taxon>
        <taxon>Actinomycetes</taxon>
        <taxon>Actinomycetales</taxon>
        <taxon>Actinomycetaceae</taxon>
        <taxon>Buchananella</taxon>
    </lineage>
</organism>
<dbReference type="InterPro" id="IPR005791">
    <property type="entry name" value="SecD"/>
</dbReference>
<dbReference type="InterPro" id="IPR054384">
    <property type="entry name" value="SecDF_P1_head"/>
</dbReference>
<keyword evidence="6 9" id="KW-1133">Transmembrane helix</keyword>
<proteinExistence type="inferred from homology"/>
<dbReference type="PANTHER" id="PTHR30081:SF1">
    <property type="entry name" value="PROTEIN TRANSLOCASE SUBUNIT SECD"/>
    <property type="match status" value="1"/>
</dbReference>
<feature type="region of interest" description="Disordered" evidence="10">
    <location>
        <begin position="547"/>
        <end position="571"/>
    </location>
</feature>
<comment type="subunit">
    <text evidence="9">Forms a complex with SecF. Part of the essential Sec protein translocation apparatus which comprises SecA, SecYEG and auxiliary proteins SecDF. Other proteins may also be involved.</text>
</comment>
<keyword evidence="8 9" id="KW-0472">Membrane</keyword>
<evidence type="ECO:0000256" key="10">
    <source>
        <dbReference type="SAM" id="MobiDB-lite"/>
    </source>
</evidence>
<comment type="similarity">
    <text evidence="9">Belongs to the SecD/SecF family. SecD subfamily.</text>
</comment>
<dbReference type="SUPFAM" id="SSF82866">
    <property type="entry name" value="Multidrug efflux transporter AcrB transmembrane domain"/>
    <property type="match status" value="1"/>
</dbReference>
<dbReference type="PANTHER" id="PTHR30081">
    <property type="entry name" value="PROTEIN-EXPORT MEMBRANE PROTEIN SEC"/>
    <property type="match status" value="1"/>
</dbReference>
<dbReference type="AlphaFoldDB" id="A0A1Q5PYB0"/>
<keyword evidence="7 9" id="KW-0811">Translocation</keyword>
<dbReference type="HAMAP" id="MF_01463_B">
    <property type="entry name" value="SecD_B"/>
    <property type="match status" value="1"/>
</dbReference>
<dbReference type="InterPro" id="IPR055344">
    <property type="entry name" value="SecD_SecF_C_bact"/>
</dbReference>
<feature type="transmembrane region" description="Helical" evidence="9">
    <location>
        <begin position="489"/>
        <end position="508"/>
    </location>
</feature>
<dbReference type="Pfam" id="PF22599">
    <property type="entry name" value="SecDF_P1_head"/>
    <property type="match status" value="1"/>
</dbReference>
<dbReference type="GO" id="GO:0005886">
    <property type="term" value="C:plasma membrane"/>
    <property type="evidence" value="ECO:0007669"/>
    <property type="project" value="UniProtKB-SubCell"/>
</dbReference>
<feature type="domain" description="Protein translocase subunit SecDF P1" evidence="12">
    <location>
        <begin position="80"/>
        <end position="136"/>
    </location>
</feature>
<evidence type="ECO:0000256" key="6">
    <source>
        <dbReference type="ARBA" id="ARBA00022989"/>
    </source>
</evidence>
<dbReference type="GO" id="GO:0065002">
    <property type="term" value="P:intracellular protein transmembrane transport"/>
    <property type="evidence" value="ECO:0007669"/>
    <property type="project" value="UniProtKB-UniRule"/>
</dbReference>
<keyword evidence="4 9" id="KW-0812">Transmembrane</keyword>
<feature type="region of interest" description="Disordered" evidence="10">
    <location>
        <begin position="144"/>
        <end position="184"/>
    </location>
</feature>
<evidence type="ECO:0000259" key="12">
    <source>
        <dbReference type="Pfam" id="PF21760"/>
    </source>
</evidence>
<evidence type="ECO:0000256" key="3">
    <source>
        <dbReference type="ARBA" id="ARBA00022475"/>
    </source>
</evidence>